<evidence type="ECO:0000313" key="3">
    <source>
        <dbReference type="Proteomes" id="UP000094385"/>
    </source>
</evidence>
<evidence type="ECO:0000256" key="1">
    <source>
        <dbReference type="SAM" id="MobiDB-lite"/>
    </source>
</evidence>
<dbReference type="OrthoDB" id="10477696at2759"/>
<protein>
    <submittedName>
        <fullName evidence="2">Uncharacterized protein</fullName>
    </submittedName>
</protein>
<sequence>MKSRALRPPDITLPPPFLAATSSGRQPLQDHPLTSPALVRTPGTRGTRELTSNNIHCAQWSTLPVSISTQTKRVRIEYPPGTSVRPRPVFYADLKTPCTPFVTSAPRKPMATRSSSTDEDSSSEPDTPPHGSLSSKWTPSQDHILYLALDTHLSDPRATPFAGPTPPPTLVHRIAKLAVKLAKEHAVDLTSCHPLADIRKRIVQISSDADRVATAIASPVLRGVGMSGLRFLTERAISADANDSYFPLPLQSPFHESRNVMSLQARLDGDNIQASAKRKFEDLEGGGLEHLSV</sequence>
<organism evidence="2 3">
    <name type="scientific">Lipomyces starkeyi NRRL Y-11557</name>
    <dbReference type="NCBI Taxonomy" id="675824"/>
    <lineage>
        <taxon>Eukaryota</taxon>
        <taxon>Fungi</taxon>
        <taxon>Dikarya</taxon>
        <taxon>Ascomycota</taxon>
        <taxon>Saccharomycotina</taxon>
        <taxon>Lipomycetes</taxon>
        <taxon>Lipomycetales</taxon>
        <taxon>Lipomycetaceae</taxon>
        <taxon>Lipomyces</taxon>
    </lineage>
</organism>
<dbReference type="AlphaFoldDB" id="A0A1E3PYN7"/>
<name>A0A1E3PYN7_LIPST</name>
<gene>
    <name evidence="2" type="ORF">LIPSTDRAFT_6579</name>
</gene>
<feature type="region of interest" description="Disordered" evidence="1">
    <location>
        <begin position="22"/>
        <end position="47"/>
    </location>
</feature>
<dbReference type="Proteomes" id="UP000094385">
    <property type="component" value="Unassembled WGS sequence"/>
</dbReference>
<feature type="region of interest" description="Disordered" evidence="1">
    <location>
        <begin position="101"/>
        <end position="138"/>
    </location>
</feature>
<reference evidence="2 3" key="1">
    <citation type="journal article" date="2016" name="Proc. Natl. Acad. Sci. U.S.A.">
        <title>Comparative genomics of biotechnologically important yeasts.</title>
        <authorList>
            <person name="Riley R."/>
            <person name="Haridas S."/>
            <person name="Wolfe K.H."/>
            <person name="Lopes M.R."/>
            <person name="Hittinger C.T."/>
            <person name="Goeker M."/>
            <person name="Salamov A.A."/>
            <person name="Wisecaver J.H."/>
            <person name="Long T.M."/>
            <person name="Calvey C.H."/>
            <person name="Aerts A.L."/>
            <person name="Barry K.W."/>
            <person name="Choi C."/>
            <person name="Clum A."/>
            <person name="Coughlan A.Y."/>
            <person name="Deshpande S."/>
            <person name="Douglass A.P."/>
            <person name="Hanson S.J."/>
            <person name="Klenk H.-P."/>
            <person name="LaButti K.M."/>
            <person name="Lapidus A."/>
            <person name="Lindquist E.A."/>
            <person name="Lipzen A.M."/>
            <person name="Meier-Kolthoff J.P."/>
            <person name="Ohm R.A."/>
            <person name="Otillar R.P."/>
            <person name="Pangilinan J.L."/>
            <person name="Peng Y."/>
            <person name="Rokas A."/>
            <person name="Rosa C.A."/>
            <person name="Scheuner C."/>
            <person name="Sibirny A.A."/>
            <person name="Slot J.C."/>
            <person name="Stielow J.B."/>
            <person name="Sun H."/>
            <person name="Kurtzman C.P."/>
            <person name="Blackwell M."/>
            <person name="Grigoriev I.V."/>
            <person name="Jeffries T.W."/>
        </authorList>
    </citation>
    <scope>NUCLEOTIDE SEQUENCE [LARGE SCALE GENOMIC DNA]</scope>
    <source>
        <strain evidence="2 3">NRRL Y-11557</strain>
    </source>
</reference>
<proteinExistence type="predicted"/>
<evidence type="ECO:0000313" key="2">
    <source>
        <dbReference type="EMBL" id="ODQ69917.1"/>
    </source>
</evidence>
<accession>A0A1E3PYN7</accession>
<keyword evidence="3" id="KW-1185">Reference proteome</keyword>
<dbReference type="EMBL" id="KV454302">
    <property type="protein sequence ID" value="ODQ69917.1"/>
    <property type="molecule type" value="Genomic_DNA"/>
</dbReference>